<feature type="region of interest" description="Disordered" evidence="4">
    <location>
        <begin position="1"/>
        <end position="205"/>
    </location>
</feature>
<comment type="caution">
    <text evidence="5">The sequence shown here is derived from an EMBL/GenBank/DDBJ whole genome shotgun (WGS) entry which is preliminary data.</text>
</comment>
<name>A0A2U1LGJ7_ARTAN</name>
<dbReference type="PANTHER" id="PTHR33346">
    <property type="entry name" value="DEHYDRIN XERO 2-RELATED"/>
    <property type="match status" value="1"/>
</dbReference>
<proteinExistence type="inferred from homology"/>
<accession>A0A2U1LGJ7</accession>
<dbReference type="InterPro" id="IPR000167">
    <property type="entry name" value="Dehydrin"/>
</dbReference>
<evidence type="ECO:0000313" key="6">
    <source>
        <dbReference type="Proteomes" id="UP000245207"/>
    </source>
</evidence>
<protein>
    <submittedName>
        <fullName evidence="5">Cold-regulated 47</fullName>
    </submittedName>
</protein>
<feature type="compositionally biased region" description="Basic and acidic residues" evidence="4">
    <location>
        <begin position="51"/>
        <end position="79"/>
    </location>
</feature>
<feature type="coiled-coil region" evidence="3">
    <location>
        <begin position="409"/>
        <end position="436"/>
    </location>
</feature>
<organism evidence="5 6">
    <name type="scientific">Artemisia annua</name>
    <name type="common">Sweet wormwood</name>
    <dbReference type="NCBI Taxonomy" id="35608"/>
    <lineage>
        <taxon>Eukaryota</taxon>
        <taxon>Viridiplantae</taxon>
        <taxon>Streptophyta</taxon>
        <taxon>Embryophyta</taxon>
        <taxon>Tracheophyta</taxon>
        <taxon>Spermatophyta</taxon>
        <taxon>Magnoliopsida</taxon>
        <taxon>eudicotyledons</taxon>
        <taxon>Gunneridae</taxon>
        <taxon>Pentapetalae</taxon>
        <taxon>asterids</taxon>
        <taxon>campanulids</taxon>
        <taxon>Asterales</taxon>
        <taxon>Asteraceae</taxon>
        <taxon>Asteroideae</taxon>
        <taxon>Anthemideae</taxon>
        <taxon>Artemisiinae</taxon>
        <taxon>Artemisia</taxon>
    </lineage>
</organism>
<dbReference type="AlphaFoldDB" id="A0A2U1LGJ7"/>
<dbReference type="PROSITE" id="PS00315">
    <property type="entry name" value="DEHYDRIN_1"/>
    <property type="match status" value="1"/>
</dbReference>
<evidence type="ECO:0000256" key="2">
    <source>
        <dbReference type="RuleBase" id="RU003995"/>
    </source>
</evidence>
<dbReference type="OrthoDB" id="1934367at2759"/>
<evidence type="ECO:0000256" key="4">
    <source>
        <dbReference type="SAM" id="MobiDB-lite"/>
    </source>
</evidence>
<dbReference type="STRING" id="35608.A0A2U1LGJ7"/>
<gene>
    <name evidence="5" type="ORF">CTI12_AA492610</name>
</gene>
<dbReference type="GO" id="GO:0009737">
    <property type="term" value="P:response to abscisic acid"/>
    <property type="evidence" value="ECO:0007669"/>
    <property type="project" value="TreeGrafter"/>
</dbReference>
<evidence type="ECO:0000256" key="3">
    <source>
        <dbReference type="SAM" id="Coils"/>
    </source>
</evidence>
<sequence>MSDEAVYHHAPKSDNETKTDTVEQSDRGLFDFMGKKDEEKKCEETAISSEFETKAHVSEPEPKSEEKKESLLSKLHRSDSSSSSSSDEEECEDGEKKKKKKKPLKETIKEKIEEHKEKKEEQKIEDTHVPVEKYEEVPVAPPIGDCVTPVPTPEPEEKKGFMEKIKEKLPGGHKKTEEEHYGATPPAPPVEAAPPVVTHDAEGEPKEKKGIFEKIKEKIPGTSDSALLEREVIDSVEFPSVSRVKERVRTVYFDDSPPSIKRLKVDAPGSTIGDLAGFEASVGISYSSASAVHCQRSTLSVKTIATTSPVVIAVSQGKAIDESPLLDQSLVAHDTGTMSSSDTRDSGDVSPDGSDNIYIPQWDVTNDSCLSGPLECCSLIDSCSAAHEINKLKARLSLADAEVAIVVNLRKHVSVLESLEKVLEEQDDQMGALSHRMSTLEGHFEKLSLYVHEAFRPRLLSAVAKRRWFLTHGIRIAVAKCLNSSDYVAASGRVISSAVIKGIQDGLVAGLAHSRLGVDFSGVDGHRSSAVADYQSALQDLWEFEFPLFATLLANKDSRIGDIMELLRLEVTLWAKPKNMQCNRSRINNRDNTLTTFEIEHWRFIYGGKKGNSDQHRVFVFRF</sequence>
<dbReference type="PANTHER" id="PTHR33346:SF2">
    <property type="entry name" value="DEHYDRIN ERD14"/>
    <property type="match status" value="1"/>
</dbReference>
<keyword evidence="3" id="KW-0175">Coiled coil</keyword>
<dbReference type="InterPro" id="IPR030513">
    <property type="entry name" value="Dehydrin_CS"/>
</dbReference>
<dbReference type="PROSITE" id="PS00823">
    <property type="entry name" value="DEHYDRIN_2"/>
    <property type="match status" value="2"/>
</dbReference>
<dbReference type="GO" id="GO:0016020">
    <property type="term" value="C:membrane"/>
    <property type="evidence" value="ECO:0007669"/>
    <property type="project" value="TreeGrafter"/>
</dbReference>
<evidence type="ECO:0000256" key="1">
    <source>
        <dbReference type="ARBA" id="ARBA00008403"/>
    </source>
</evidence>
<evidence type="ECO:0000313" key="5">
    <source>
        <dbReference type="EMBL" id="PWA48111.1"/>
    </source>
</evidence>
<dbReference type="GO" id="GO:0009631">
    <property type="term" value="P:cold acclimation"/>
    <property type="evidence" value="ECO:0007669"/>
    <property type="project" value="TreeGrafter"/>
</dbReference>
<dbReference type="GO" id="GO:0005829">
    <property type="term" value="C:cytosol"/>
    <property type="evidence" value="ECO:0007669"/>
    <property type="project" value="TreeGrafter"/>
</dbReference>
<comment type="similarity">
    <text evidence="1 2">Belongs to the plant dehydrin family.</text>
</comment>
<feature type="compositionally biased region" description="Basic and acidic residues" evidence="4">
    <location>
        <begin position="155"/>
        <end position="181"/>
    </location>
</feature>
<dbReference type="Proteomes" id="UP000245207">
    <property type="component" value="Unassembled WGS sequence"/>
</dbReference>
<feature type="compositionally biased region" description="Basic and acidic residues" evidence="4">
    <location>
        <begin position="1"/>
        <end position="44"/>
    </location>
</feature>
<reference evidence="5 6" key="1">
    <citation type="journal article" date="2018" name="Mol. Plant">
        <title>The genome of Artemisia annua provides insight into the evolution of Asteraceae family and artemisinin biosynthesis.</title>
        <authorList>
            <person name="Shen Q."/>
            <person name="Zhang L."/>
            <person name="Liao Z."/>
            <person name="Wang S."/>
            <person name="Yan T."/>
            <person name="Shi P."/>
            <person name="Liu M."/>
            <person name="Fu X."/>
            <person name="Pan Q."/>
            <person name="Wang Y."/>
            <person name="Lv Z."/>
            <person name="Lu X."/>
            <person name="Zhang F."/>
            <person name="Jiang W."/>
            <person name="Ma Y."/>
            <person name="Chen M."/>
            <person name="Hao X."/>
            <person name="Li L."/>
            <person name="Tang Y."/>
            <person name="Lv G."/>
            <person name="Zhou Y."/>
            <person name="Sun X."/>
            <person name="Brodelius P.E."/>
            <person name="Rose J.K.C."/>
            <person name="Tang K."/>
        </authorList>
    </citation>
    <scope>NUCLEOTIDE SEQUENCE [LARGE SCALE GENOMIC DNA]</scope>
    <source>
        <strain evidence="6">cv. Huhao1</strain>
        <tissue evidence="5">Leaf</tissue>
    </source>
</reference>
<feature type="compositionally biased region" description="Basic and acidic residues" evidence="4">
    <location>
        <begin position="104"/>
        <end position="136"/>
    </location>
</feature>
<dbReference type="EMBL" id="PKPP01009498">
    <property type="protein sequence ID" value="PWA48111.1"/>
    <property type="molecule type" value="Genomic_DNA"/>
</dbReference>
<dbReference type="Pfam" id="PF00257">
    <property type="entry name" value="Dehydrin"/>
    <property type="match status" value="1"/>
</dbReference>
<dbReference type="GO" id="GO:0009414">
    <property type="term" value="P:response to water deprivation"/>
    <property type="evidence" value="ECO:0007669"/>
    <property type="project" value="TreeGrafter"/>
</dbReference>
<keyword evidence="6" id="KW-1185">Reference proteome</keyword>